<comment type="pathway">
    <text evidence="3">Cofactor biosynthesis; riboflavin biosynthesis; 5-amino-6-(D-ribitylamino)uracil from GTP: step 3/4.</text>
</comment>
<dbReference type="SUPFAM" id="SSF53927">
    <property type="entry name" value="Cytidine deaminase-like"/>
    <property type="match status" value="1"/>
</dbReference>
<dbReference type="UniPathway" id="UPA00275">
    <property type="reaction ID" value="UER00401"/>
</dbReference>
<comment type="similarity">
    <text evidence="5">In the C-terminal section; belongs to the HTP reductase family.</text>
</comment>
<dbReference type="NCBIfam" id="TIGR00326">
    <property type="entry name" value="eubact_ribD"/>
    <property type="match status" value="1"/>
</dbReference>
<evidence type="ECO:0000313" key="23">
    <source>
        <dbReference type="Proteomes" id="UP000234462"/>
    </source>
</evidence>
<feature type="binding site" evidence="18">
    <location>
        <position position="185"/>
    </location>
    <ligand>
        <name>NADP(+)</name>
        <dbReference type="ChEBI" id="CHEBI:58349"/>
    </ligand>
</feature>
<comment type="function">
    <text evidence="1">Converts 2,5-diamino-6-(ribosylamino)-4(3h)-pyrimidinone 5'-phosphate into 5-amino-6-(ribosylamino)-2,4(1h,3h)-pyrimidinedione 5'-phosphate.</text>
</comment>
<evidence type="ECO:0000256" key="16">
    <source>
        <dbReference type="ARBA" id="ARBA00049886"/>
    </source>
</evidence>
<feature type="binding site" evidence="18">
    <location>
        <position position="199"/>
    </location>
    <ligand>
        <name>NADP(+)</name>
        <dbReference type="ChEBI" id="CHEBI:58349"/>
    </ligand>
</feature>
<feature type="domain" description="CMP/dCMP-type deaminase" evidence="21">
    <location>
        <begin position="16"/>
        <end position="138"/>
    </location>
</feature>
<dbReference type="Pfam" id="PF00383">
    <property type="entry name" value="dCMP_cyt_deam_1"/>
    <property type="match status" value="1"/>
</dbReference>
<keyword evidence="14" id="KW-0511">Multifunctional enzyme</keyword>
<evidence type="ECO:0000256" key="17">
    <source>
        <dbReference type="PIRSR" id="PIRSR006769-1"/>
    </source>
</evidence>
<gene>
    <name evidence="22" type="ORF">BJEO58_00332</name>
</gene>
<proteinExistence type="inferred from homology"/>
<reference evidence="23" key="1">
    <citation type="submission" date="2017-03" db="EMBL/GenBank/DDBJ databases">
        <authorList>
            <person name="Monnet C."/>
        </authorList>
    </citation>
    <scope>NUCLEOTIDE SEQUENCE [LARGE SCALE GENOMIC DNA]</scope>
    <source>
        <strain evidence="23">SJ5-8</strain>
    </source>
</reference>
<comment type="cofactor">
    <cofactor evidence="19">
        <name>Zn(2+)</name>
        <dbReference type="ChEBI" id="CHEBI:29105"/>
    </cofactor>
    <text evidence="19">Binds 1 zinc ion.</text>
</comment>
<evidence type="ECO:0000313" key="22">
    <source>
        <dbReference type="EMBL" id="SMY10757.1"/>
    </source>
</evidence>
<evidence type="ECO:0000256" key="18">
    <source>
        <dbReference type="PIRSR" id="PIRSR006769-2"/>
    </source>
</evidence>
<feature type="compositionally biased region" description="Polar residues" evidence="20">
    <location>
        <begin position="222"/>
        <end position="239"/>
    </location>
</feature>
<evidence type="ECO:0000256" key="1">
    <source>
        <dbReference type="ARBA" id="ARBA00002151"/>
    </source>
</evidence>
<feature type="compositionally biased region" description="Low complexity" evidence="20">
    <location>
        <begin position="386"/>
        <end position="415"/>
    </location>
</feature>
<dbReference type="RefSeq" id="WP_101587137.1">
    <property type="nucleotide sequence ID" value="NZ_FXZM01000001.1"/>
</dbReference>
<evidence type="ECO:0000256" key="14">
    <source>
        <dbReference type="ARBA" id="ARBA00023268"/>
    </source>
</evidence>
<dbReference type="EC" id="3.5.4.26" evidence="6"/>
<feature type="binding site" evidence="19">
    <location>
        <position position="91"/>
    </location>
    <ligand>
        <name>Zn(2+)</name>
        <dbReference type="ChEBI" id="CHEBI:29105"/>
        <note>catalytic</note>
    </ligand>
</feature>
<feature type="binding site" evidence="18">
    <location>
        <begin position="310"/>
        <end position="316"/>
    </location>
    <ligand>
        <name>NADP(+)</name>
        <dbReference type="ChEBI" id="CHEBI:58349"/>
    </ligand>
</feature>
<dbReference type="OrthoDB" id="9800865at2"/>
<dbReference type="PANTHER" id="PTHR38011:SF7">
    <property type="entry name" value="2,5-DIAMINO-6-RIBOSYLAMINO-4(3H)-PYRIMIDINONE 5'-PHOSPHATE REDUCTASE"/>
    <property type="match status" value="1"/>
</dbReference>
<dbReference type="GO" id="GO:0008270">
    <property type="term" value="F:zinc ion binding"/>
    <property type="evidence" value="ECO:0007669"/>
    <property type="project" value="InterPro"/>
</dbReference>
<feature type="binding site" evidence="18">
    <location>
        <position position="308"/>
    </location>
    <ligand>
        <name>substrate</name>
    </ligand>
</feature>
<evidence type="ECO:0000259" key="21">
    <source>
        <dbReference type="PROSITE" id="PS51747"/>
    </source>
</evidence>
<dbReference type="Pfam" id="PF01872">
    <property type="entry name" value="RibD_C"/>
    <property type="match status" value="1"/>
</dbReference>
<evidence type="ECO:0000256" key="20">
    <source>
        <dbReference type="SAM" id="MobiDB-lite"/>
    </source>
</evidence>
<dbReference type="PROSITE" id="PS51747">
    <property type="entry name" value="CYT_DCMP_DEAMINASES_2"/>
    <property type="match status" value="1"/>
</dbReference>
<feature type="binding site" evidence="18">
    <location>
        <position position="219"/>
    </location>
    <ligand>
        <name>substrate</name>
    </ligand>
</feature>
<evidence type="ECO:0000256" key="11">
    <source>
        <dbReference type="ARBA" id="ARBA00022833"/>
    </source>
</evidence>
<protein>
    <recommendedName>
        <fullName evidence="8">Riboflavin biosynthesis protein RibD</fullName>
        <ecNumber evidence="7">1.1.1.193</ecNumber>
        <ecNumber evidence="6">3.5.4.26</ecNumber>
    </recommendedName>
</protein>
<comment type="pathway">
    <text evidence="2">Cofactor biosynthesis; riboflavin biosynthesis; 5-amino-6-(D-ribitylamino)uracil from GTP: step 2/4.</text>
</comment>
<dbReference type="InterPro" id="IPR016192">
    <property type="entry name" value="APOBEC/CMP_deaminase_Zn-bd"/>
</dbReference>
<dbReference type="EC" id="1.1.1.193" evidence="7"/>
<keyword evidence="13 22" id="KW-0560">Oxidoreductase</keyword>
<feature type="binding site" evidence="18">
    <location>
        <position position="211"/>
    </location>
    <ligand>
        <name>NADP(+)</name>
        <dbReference type="ChEBI" id="CHEBI:58349"/>
    </ligand>
</feature>
<sequence>MERSVERHSPISARLSSVHAAMDAALAAARLGVRGANPLVGAAVLAPDGTIVTGHHRGAGTPHAEPDALAAARSAGIDLAASLVCVTLEPCSHHGRTGPCADLLIEAGVPEVVIALADPNPSAAGGCARLRDAGVTVRTGVREAEARALNARWLGAVDEHRPFTTLKIAQSLDGRIAAADGTSQWITSPASRERVHTLRARVDAVVVGTGTAHADDPRLTARTGTPATQPARTTRSTPVAHSDPAARPDHSAQPAALTQPIPVVVGMRDLAPDSHLARDPRTVHLRTHDPLAALQALRTQGLEHVLVEGGAHLAGAFLRAGVVDELELHIAPLLLGDGLPGLAGLGVTTLADAVRWVPDDTPAGVSHSASRPNPDTILRLRPADSPAEATPTTGSTTTPTTAQTTTPATEPTKGR</sequence>
<keyword evidence="10 19" id="KW-0479">Metal-binding</keyword>
<evidence type="ECO:0000256" key="12">
    <source>
        <dbReference type="ARBA" id="ARBA00022857"/>
    </source>
</evidence>
<dbReference type="Proteomes" id="UP000234462">
    <property type="component" value="Unassembled WGS sequence"/>
</dbReference>
<feature type="binding site" evidence="18">
    <location>
        <position position="215"/>
    </location>
    <ligand>
        <name>NADP(+)</name>
        <dbReference type="ChEBI" id="CHEBI:58349"/>
    </ligand>
</feature>
<feature type="binding site" evidence="18">
    <location>
        <position position="169"/>
    </location>
    <ligand>
        <name>NADP(+)</name>
        <dbReference type="ChEBI" id="CHEBI:58349"/>
    </ligand>
</feature>
<comment type="catalytic activity">
    <reaction evidence="15">
        <text>5-amino-6-(5-phospho-D-ribitylamino)uracil + NADP(+) = 5-amino-6-(5-phospho-D-ribosylamino)uracil + NADPH + H(+)</text>
        <dbReference type="Rhea" id="RHEA:17845"/>
        <dbReference type="ChEBI" id="CHEBI:15378"/>
        <dbReference type="ChEBI" id="CHEBI:57783"/>
        <dbReference type="ChEBI" id="CHEBI:58349"/>
        <dbReference type="ChEBI" id="CHEBI:58421"/>
        <dbReference type="ChEBI" id="CHEBI:58453"/>
        <dbReference type="EC" id="1.1.1.193"/>
    </reaction>
</comment>
<dbReference type="InterPro" id="IPR002734">
    <property type="entry name" value="RibDG_C"/>
</dbReference>
<evidence type="ECO:0000256" key="19">
    <source>
        <dbReference type="PIRSR" id="PIRSR006769-3"/>
    </source>
</evidence>
<organism evidence="22 23">
    <name type="scientific">Brevibacterium jeotgali</name>
    <dbReference type="NCBI Taxonomy" id="1262550"/>
    <lineage>
        <taxon>Bacteria</taxon>
        <taxon>Bacillati</taxon>
        <taxon>Actinomycetota</taxon>
        <taxon>Actinomycetes</taxon>
        <taxon>Micrococcales</taxon>
        <taxon>Brevibacteriaceae</taxon>
        <taxon>Brevibacterium</taxon>
    </lineage>
</organism>
<dbReference type="InterPro" id="IPR004794">
    <property type="entry name" value="Eubact_RibD"/>
</dbReference>
<dbReference type="InterPro" id="IPR024072">
    <property type="entry name" value="DHFR-like_dom_sf"/>
</dbReference>
<evidence type="ECO:0000256" key="7">
    <source>
        <dbReference type="ARBA" id="ARBA00013173"/>
    </source>
</evidence>
<name>A0A2H1L1H4_9MICO</name>
<feature type="binding site" evidence="19">
    <location>
        <position position="63"/>
    </location>
    <ligand>
        <name>Zn(2+)</name>
        <dbReference type="ChEBI" id="CHEBI:29105"/>
        <note>catalytic</note>
    </ligand>
</feature>
<dbReference type="PIRSF" id="PIRSF006769">
    <property type="entry name" value="RibD"/>
    <property type="match status" value="1"/>
</dbReference>
<dbReference type="SUPFAM" id="SSF53597">
    <property type="entry name" value="Dihydrofolate reductase-like"/>
    <property type="match status" value="1"/>
</dbReference>
<keyword evidence="12 18" id="KW-0521">NADP</keyword>
<evidence type="ECO:0000256" key="8">
    <source>
        <dbReference type="ARBA" id="ARBA00019930"/>
    </source>
</evidence>
<dbReference type="EMBL" id="FXZM01000001">
    <property type="protein sequence ID" value="SMY10757.1"/>
    <property type="molecule type" value="Genomic_DNA"/>
</dbReference>
<feature type="binding site" evidence="18">
    <location>
        <position position="183"/>
    </location>
    <ligand>
        <name>substrate</name>
    </ligand>
</feature>
<keyword evidence="9" id="KW-0686">Riboflavin biosynthesis</keyword>
<dbReference type="Gene3D" id="3.40.430.10">
    <property type="entry name" value="Dihydrofolate Reductase, subunit A"/>
    <property type="match status" value="1"/>
</dbReference>
<evidence type="ECO:0000256" key="3">
    <source>
        <dbReference type="ARBA" id="ARBA00004910"/>
    </source>
</evidence>
<feature type="binding site" evidence="18">
    <location>
        <position position="222"/>
    </location>
    <ligand>
        <name>substrate</name>
    </ligand>
</feature>
<feature type="region of interest" description="Disordered" evidence="20">
    <location>
        <begin position="361"/>
        <end position="415"/>
    </location>
</feature>
<feature type="region of interest" description="Disordered" evidence="20">
    <location>
        <begin position="214"/>
        <end position="256"/>
    </location>
</feature>
<dbReference type="Gene3D" id="3.40.140.10">
    <property type="entry name" value="Cytidine Deaminase, domain 2"/>
    <property type="match status" value="1"/>
</dbReference>
<dbReference type="AlphaFoldDB" id="A0A2H1L1H4"/>
<evidence type="ECO:0000256" key="10">
    <source>
        <dbReference type="ARBA" id="ARBA00022723"/>
    </source>
</evidence>
<evidence type="ECO:0000256" key="6">
    <source>
        <dbReference type="ARBA" id="ARBA00012766"/>
    </source>
</evidence>
<keyword evidence="23" id="KW-1185">Reference proteome</keyword>
<evidence type="ECO:0000256" key="9">
    <source>
        <dbReference type="ARBA" id="ARBA00022619"/>
    </source>
</evidence>
<evidence type="ECO:0000256" key="2">
    <source>
        <dbReference type="ARBA" id="ARBA00004882"/>
    </source>
</evidence>
<dbReference type="GO" id="GO:0008703">
    <property type="term" value="F:5-amino-6-(5-phosphoribosylamino)uracil reductase activity"/>
    <property type="evidence" value="ECO:0007669"/>
    <property type="project" value="UniProtKB-EC"/>
</dbReference>
<dbReference type="InterPro" id="IPR002125">
    <property type="entry name" value="CMP_dCMP_dom"/>
</dbReference>
<evidence type="ECO:0000256" key="5">
    <source>
        <dbReference type="ARBA" id="ARBA00007417"/>
    </source>
</evidence>
<dbReference type="GO" id="GO:0009231">
    <property type="term" value="P:riboflavin biosynthetic process"/>
    <property type="evidence" value="ECO:0007669"/>
    <property type="project" value="UniProtKB-UniPathway"/>
</dbReference>
<dbReference type="PANTHER" id="PTHR38011">
    <property type="entry name" value="DIHYDROFOLATE REDUCTASE FAMILY PROTEIN (AFU_ORTHOLOGUE AFUA_8G06820)"/>
    <property type="match status" value="1"/>
</dbReference>
<keyword evidence="11 19" id="KW-0862">Zinc</keyword>
<feature type="binding site" evidence="19">
    <location>
        <position position="100"/>
    </location>
    <ligand>
        <name>Zn(2+)</name>
        <dbReference type="ChEBI" id="CHEBI:29105"/>
        <note>catalytic</note>
    </ligand>
</feature>
<dbReference type="GO" id="GO:0008835">
    <property type="term" value="F:diaminohydroxyphosphoribosylaminopyrimidine deaminase activity"/>
    <property type="evidence" value="ECO:0007669"/>
    <property type="project" value="UniProtKB-EC"/>
</dbReference>
<evidence type="ECO:0000256" key="4">
    <source>
        <dbReference type="ARBA" id="ARBA00005259"/>
    </source>
</evidence>
<evidence type="ECO:0000256" key="13">
    <source>
        <dbReference type="ARBA" id="ARBA00023002"/>
    </source>
</evidence>
<feature type="active site" description="Proton donor" evidence="17">
    <location>
        <position position="65"/>
    </location>
</feature>
<dbReference type="PROSITE" id="PS00903">
    <property type="entry name" value="CYT_DCMP_DEAMINASES_1"/>
    <property type="match status" value="1"/>
</dbReference>
<dbReference type="InterPro" id="IPR016193">
    <property type="entry name" value="Cytidine_deaminase-like"/>
</dbReference>
<comment type="similarity">
    <text evidence="4">In the N-terminal section; belongs to the cytidine and deoxycytidylate deaminase family.</text>
</comment>
<comment type="catalytic activity">
    <reaction evidence="16">
        <text>2,5-diamino-6-hydroxy-4-(5-phosphoribosylamino)-pyrimidine + H2O + H(+) = 5-amino-6-(5-phospho-D-ribosylamino)uracil + NH4(+)</text>
        <dbReference type="Rhea" id="RHEA:21868"/>
        <dbReference type="ChEBI" id="CHEBI:15377"/>
        <dbReference type="ChEBI" id="CHEBI:15378"/>
        <dbReference type="ChEBI" id="CHEBI:28938"/>
        <dbReference type="ChEBI" id="CHEBI:58453"/>
        <dbReference type="ChEBI" id="CHEBI:58614"/>
        <dbReference type="EC" id="3.5.4.26"/>
    </reaction>
</comment>
<dbReference type="InterPro" id="IPR050765">
    <property type="entry name" value="Riboflavin_Biosynth_HTPR"/>
</dbReference>
<evidence type="ECO:0000256" key="15">
    <source>
        <dbReference type="ARBA" id="ARBA00049861"/>
    </source>
</evidence>
<accession>A0A2H1L1H4</accession>